<protein>
    <submittedName>
        <fullName evidence="12">Caspase-8</fullName>
    </submittedName>
</protein>
<dbReference type="PANTHER" id="PTHR47901:SF8">
    <property type="entry name" value="CASPASE-3"/>
    <property type="match status" value="1"/>
</dbReference>
<dbReference type="PRINTS" id="PR00376">
    <property type="entry name" value="IL1BCENZYME"/>
</dbReference>
<dbReference type="InterPro" id="IPR001309">
    <property type="entry name" value="Pept_C14_p20"/>
</dbReference>
<name>A0A914QUZ1_9BILA</name>
<dbReference type="InterPro" id="IPR016129">
    <property type="entry name" value="Caspase_his_AS"/>
</dbReference>
<evidence type="ECO:0000256" key="5">
    <source>
        <dbReference type="ARBA" id="ARBA00022807"/>
    </source>
</evidence>
<dbReference type="WBParaSite" id="PDA_v2.g5596.t1">
    <property type="protein sequence ID" value="PDA_v2.g5596.t1"/>
    <property type="gene ID" value="PDA_v2.g5596"/>
</dbReference>
<keyword evidence="2" id="KW-0645">Protease</keyword>
<keyword evidence="5" id="KW-0788">Thiol protease</keyword>
<dbReference type="GO" id="GO:0006915">
    <property type="term" value="P:apoptotic process"/>
    <property type="evidence" value="ECO:0007669"/>
    <property type="project" value="UniProtKB-KW"/>
</dbReference>
<dbReference type="AlphaFoldDB" id="A0A914QUZ1"/>
<evidence type="ECO:0000259" key="9">
    <source>
        <dbReference type="PROSITE" id="PS50207"/>
    </source>
</evidence>
<dbReference type="Proteomes" id="UP000887578">
    <property type="component" value="Unplaced"/>
</dbReference>
<dbReference type="InterPro" id="IPR002138">
    <property type="entry name" value="Pept_C14_p10"/>
</dbReference>
<evidence type="ECO:0000313" key="12">
    <source>
        <dbReference type="WBParaSite" id="PDA_v2.g5596.t1"/>
    </source>
</evidence>
<keyword evidence="4" id="KW-0378">Hydrolase</keyword>
<dbReference type="PROSITE" id="PS01121">
    <property type="entry name" value="CASPASE_HIS"/>
    <property type="match status" value="1"/>
</dbReference>
<dbReference type="InterPro" id="IPR002398">
    <property type="entry name" value="Pept_C14"/>
</dbReference>
<dbReference type="InterPro" id="IPR011600">
    <property type="entry name" value="Pept_C14_caspase"/>
</dbReference>
<keyword evidence="3" id="KW-0053">Apoptosis</keyword>
<sequence length="452" mass="51947">MVFHVGIDPWYGKVSYCNEFEKITVDITINEVNFNEIEKVAIIYYEYTTFPPKGCLLKARITAGDSELAHLNVLNYLNNEMTLTYGNQEILSVKITDELPIRYFKKFIKDGSYNTVDVVTFFIMGKGKEKFEIPNSDNDIFLTFEIDKNGIYSLKFNSPAVCRLFSHPEIYRNLSFPKGLALIINNRFEGKNERKGTEIDEQNIRQRFSQLGYKVFTKENLTAVDMLKTAKSFANNDKHKFYDSCVVFVLTHGIYDHFLGVDNKEVNVHEFLQCFNAENAPLLKGKPKLFFVQACRGSERDYGTSYPDSHNQGASEQLTTETPSLSPTLMPIEGDMIIAYSTPPNYVSYRRENRGSWFIESVCNIIGEYARTEEICSILTKVNQRVAKAEIYPEDRNGFIKQIPRFESSLTKKFYFVLPGTDMDERNISLSPDTHKAKKPNSVFEVLMNTID</sequence>
<evidence type="ECO:0000256" key="6">
    <source>
        <dbReference type="ARBA" id="ARBA00023145"/>
    </source>
</evidence>
<dbReference type="InterPro" id="IPR029030">
    <property type="entry name" value="Caspase-like_dom_sf"/>
</dbReference>
<dbReference type="Gene3D" id="3.40.50.1460">
    <property type="match status" value="1"/>
</dbReference>
<evidence type="ECO:0000256" key="4">
    <source>
        <dbReference type="ARBA" id="ARBA00022801"/>
    </source>
</evidence>
<dbReference type="PROSITE" id="PS50207">
    <property type="entry name" value="CASPASE_P10"/>
    <property type="match status" value="1"/>
</dbReference>
<dbReference type="GO" id="GO:0006508">
    <property type="term" value="P:proteolysis"/>
    <property type="evidence" value="ECO:0007669"/>
    <property type="project" value="UniProtKB-KW"/>
</dbReference>
<dbReference type="SMART" id="SM00115">
    <property type="entry name" value="CASc"/>
    <property type="match status" value="1"/>
</dbReference>
<evidence type="ECO:0000256" key="8">
    <source>
        <dbReference type="SAM" id="MobiDB-lite"/>
    </source>
</evidence>
<dbReference type="InterPro" id="IPR015917">
    <property type="entry name" value="Pept_C14A"/>
</dbReference>
<accession>A0A914QUZ1</accession>
<dbReference type="Pfam" id="PF00656">
    <property type="entry name" value="Peptidase_C14"/>
    <property type="match status" value="1"/>
</dbReference>
<feature type="region of interest" description="Disordered" evidence="8">
    <location>
        <begin position="303"/>
        <end position="325"/>
    </location>
</feature>
<dbReference type="SUPFAM" id="SSF52129">
    <property type="entry name" value="Caspase-like"/>
    <property type="match status" value="1"/>
</dbReference>
<dbReference type="CDD" id="cd00032">
    <property type="entry name" value="CASc"/>
    <property type="match status" value="1"/>
</dbReference>
<proteinExistence type="inferred from homology"/>
<evidence type="ECO:0000313" key="11">
    <source>
        <dbReference type="Proteomes" id="UP000887578"/>
    </source>
</evidence>
<evidence type="ECO:0000256" key="3">
    <source>
        <dbReference type="ARBA" id="ARBA00022703"/>
    </source>
</evidence>
<dbReference type="PROSITE" id="PS50208">
    <property type="entry name" value="CASPASE_P20"/>
    <property type="match status" value="1"/>
</dbReference>
<evidence type="ECO:0000259" key="10">
    <source>
        <dbReference type="PROSITE" id="PS50208"/>
    </source>
</evidence>
<comment type="similarity">
    <text evidence="1 7">Belongs to the peptidase C14A family.</text>
</comment>
<feature type="domain" description="Caspase family p10" evidence="9">
    <location>
        <begin position="330"/>
        <end position="418"/>
    </location>
</feature>
<feature type="domain" description="Caspase family p20" evidence="10">
    <location>
        <begin position="177"/>
        <end position="299"/>
    </location>
</feature>
<dbReference type="PROSITE" id="PS01122">
    <property type="entry name" value="CASPASE_CYS"/>
    <property type="match status" value="1"/>
</dbReference>
<keyword evidence="6" id="KW-0865">Zymogen</keyword>
<dbReference type="PANTHER" id="PTHR47901">
    <property type="entry name" value="CASPASE RECRUITMENT DOMAIN-CONTAINING PROTEIN 18"/>
    <property type="match status" value="1"/>
</dbReference>
<evidence type="ECO:0000256" key="2">
    <source>
        <dbReference type="ARBA" id="ARBA00022670"/>
    </source>
</evidence>
<evidence type="ECO:0000256" key="7">
    <source>
        <dbReference type="RuleBase" id="RU003971"/>
    </source>
</evidence>
<reference evidence="12" key="1">
    <citation type="submission" date="2022-11" db="UniProtKB">
        <authorList>
            <consortium name="WormBaseParasite"/>
        </authorList>
    </citation>
    <scope>IDENTIFICATION</scope>
</reference>
<evidence type="ECO:0000256" key="1">
    <source>
        <dbReference type="ARBA" id="ARBA00010134"/>
    </source>
</evidence>
<organism evidence="11 12">
    <name type="scientific">Panagrolaimus davidi</name>
    <dbReference type="NCBI Taxonomy" id="227884"/>
    <lineage>
        <taxon>Eukaryota</taxon>
        <taxon>Metazoa</taxon>
        <taxon>Ecdysozoa</taxon>
        <taxon>Nematoda</taxon>
        <taxon>Chromadorea</taxon>
        <taxon>Rhabditida</taxon>
        <taxon>Tylenchina</taxon>
        <taxon>Panagrolaimomorpha</taxon>
        <taxon>Panagrolaimoidea</taxon>
        <taxon>Panagrolaimidae</taxon>
        <taxon>Panagrolaimus</taxon>
    </lineage>
</organism>
<dbReference type="InterPro" id="IPR033139">
    <property type="entry name" value="Caspase_cys_AS"/>
</dbReference>
<keyword evidence="11" id="KW-1185">Reference proteome</keyword>
<feature type="compositionally biased region" description="Polar residues" evidence="8">
    <location>
        <begin position="306"/>
        <end position="317"/>
    </location>
</feature>
<dbReference type="GO" id="GO:0004197">
    <property type="term" value="F:cysteine-type endopeptidase activity"/>
    <property type="evidence" value="ECO:0007669"/>
    <property type="project" value="InterPro"/>
</dbReference>